<dbReference type="Pfam" id="PF13421">
    <property type="entry name" value="Band_7_1"/>
    <property type="match status" value="1"/>
</dbReference>
<dbReference type="PANTHER" id="PTHR37826">
    <property type="entry name" value="FLOTILLIN BAND_7_5 DOMAIN PROTEIN"/>
    <property type="match status" value="1"/>
</dbReference>
<dbReference type="GO" id="GO:0006508">
    <property type="term" value="P:proteolysis"/>
    <property type="evidence" value="ECO:0007669"/>
    <property type="project" value="UniProtKB-KW"/>
</dbReference>
<keyword evidence="4" id="KW-1185">Reference proteome</keyword>
<dbReference type="EMBL" id="PYGD01000006">
    <property type="protein sequence ID" value="PSK91069.1"/>
    <property type="molecule type" value="Genomic_DNA"/>
</dbReference>
<gene>
    <name evidence="3" type="ORF">B0I18_10679</name>
</gene>
<dbReference type="GO" id="GO:0008233">
    <property type="term" value="F:peptidase activity"/>
    <property type="evidence" value="ECO:0007669"/>
    <property type="project" value="UniProtKB-KW"/>
</dbReference>
<organism evidence="3 4">
    <name type="scientific">Taibaiella chishuiensis</name>
    <dbReference type="NCBI Taxonomy" id="1434707"/>
    <lineage>
        <taxon>Bacteria</taxon>
        <taxon>Pseudomonadati</taxon>
        <taxon>Bacteroidota</taxon>
        <taxon>Chitinophagia</taxon>
        <taxon>Chitinophagales</taxon>
        <taxon>Chitinophagaceae</taxon>
        <taxon>Taibaiella</taxon>
    </lineage>
</organism>
<feature type="region of interest" description="Disordered" evidence="1">
    <location>
        <begin position="268"/>
        <end position="289"/>
    </location>
</feature>
<dbReference type="SUPFAM" id="SSF117892">
    <property type="entry name" value="Band 7/SPFH domain"/>
    <property type="match status" value="1"/>
</dbReference>
<dbReference type="InterPro" id="IPR036013">
    <property type="entry name" value="Band_7/SPFH_dom_sf"/>
</dbReference>
<evidence type="ECO:0000313" key="3">
    <source>
        <dbReference type="EMBL" id="PSK91069.1"/>
    </source>
</evidence>
<dbReference type="InterPro" id="IPR033880">
    <property type="entry name" value="SPFH_YdjI"/>
</dbReference>
<keyword evidence="3" id="KW-0645">Protease</keyword>
<protein>
    <submittedName>
        <fullName evidence="3">Membrane protease subunit (Stomatin/prohibitin family)</fullName>
    </submittedName>
</protein>
<accession>A0A2P8D1H6</accession>
<dbReference type="RefSeq" id="WP_106523680.1">
    <property type="nucleotide sequence ID" value="NZ_PYGD01000006.1"/>
</dbReference>
<dbReference type="Proteomes" id="UP000240572">
    <property type="component" value="Unassembled WGS sequence"/>
</dbReference>
<dbReference type="AlphaFoldDB" id="A0A2P8D1H6"/>
<reference evidence="3 4" key="1">
    <citation type="submission" date="2018-03" db="EMBL/GenBank/DDBJ databases">
        <title>Genomic Encyclopedia of Type Strains, Phase III (KMG-III): the genomes of soil and plant-associated and newly described type strains.</title>
        <authorList>
            <person name="Whitman W."/>
        </authorList>
    </citation>
    <scope>NUCLEOTIDE SEQUENCE [LARGE SCALE GENOMIC DNA]</scope>
    <source>
        <strain evidence="3 4">CGMCC 1.12700</strain>
    </source>
</reference>
<dbReference type="CDD" id="cd03408">
    <property type="entry name" value="SPFH_like_u1"/>
    <property type="match status" value="1"/>
</dbReference>
<evidence type="ECO:0000313" key="4">
    <source>
        <dbReference type="Proteomes" id="UP000240572"/>
    </source>
</evidence>
<keyword evidence="3" id="KW-0378">Hydrolase</keyword>
<comment type="caution">
    <text evidence="3">The sequence shown here is derived from an EMBL/GenBank/DDBJ whole genome shotgun (WGS) entry which is preliminary data.</text>
</comment>
<dbReference type="OrthoDB" id="9764015at2"/>
<evidence type="ECO:0000256" key="1">
    <source>
        <dbReference type="SAM" id="MobiDB-lite"/>
    </source>
</evidence>
<sequence length="323" mass="36592">MKLPFIEIIETATPDPNLLMWKFADEDKEIKNGARLTVREGQQVLFLNEGQLADVFSAGLHTLSTANIPVLSWLKGWKYGFESPFKADIYFFNTYQFINNKWGTPAPILMNDPKFGNIRVRAFGSFDIKIADVGTFFRQYAGSYPRLTIFELQHQLRDFIAPKFGEVLANEHITVTEVAGNVTQLGKKIEPYLKPYFLQLGIELTQFVITSVTLPEEVTAHYDKITNMNMVDDMDKYTRFNTANAIGEKGTTLHDATQQGMAMGMMMQQAQQMQQGQQQQPPVQPAAGGDVTARLQQLKAWFDTGLIDEDEFKSKKAELLNKL</sequence>
<proteinExistence type="predicted"/>
<feature type="domain" description="SPFH" evidence="2">
    <location>
        <begin position="20"/>
        <end position="229"/>
    </location>
</feature>
<evidence type="ECO:0000259" key="2">
    <source>
        <dbReference type="Pfam" id="PF13421"/>
    </source>
</evidence>
<dbReference type="PANTHER" id="PTHR37826:SF2">
    <property type="entry name" value="ZINC-RIBBON DOMAIN-CONTAINING PROTEIN"/>
    <property type="match status" value="1"/>
</dbReference>
<name>A0A2P8D1H6_9BACT</name>